<keyword evidence="4" id="KW-0663">Pyridoxal phosphate</keyword>
<dbReference type="Gene3D" id="3.40.640.10">
    <property type="entry name" value="Type I PLP-dependent aspartate aminotransferase-like (Major domain)"/>
    <property type="match status" value="1"/>
</dbReference>
<keyword evidence="3" id="KW-0808">Transferase</keyword>
<dbReference type="PROSITE" id="PS50949">
    <property type="entry name" value="HTH_GNTR"/>
    <property type="match status" value="1"/>
</dbReference>
<dbReference type="InterPro" id="IPR015424">
    <property type="entry name" value="PyrdxlP-dep_Trfase"/>
</dbReference>
<dbReference type="CDD" id="cd07377">
    <property type="entry name" value="WHTH_GntR"/>
    <property type="match status" value="1"/>
</dbReference>
<protein>
    <submittedName>
        <fullName evidence="9">GntR family transcriptional regulator</fullName>
    </submittedName>
</protein>
<evidence type="ECO:0000256" key="1">
    <source>
        <dbReference type="ARBA" id="ARBA00001933"/>
    </source>
</evidence>
<dbReference type="PANTHER" id="PTHR46577:SF1">
    <property type="entry name" value="HTH-TYPE TRANSCRIPTIONAL REGULATORY PROTEIN GABR"/>
    <property type="match status" value="1"/>
</dbReference>
<gene>
    <name evidence="9" type="ORF">BBV17_12390</name>
</gene>
<dbReference type="Proteomes" id="UP000180194">
    <property type="component" value="Unassembled WGS sequence"/>
</dbReference>
<keyword evidence="3" id="KW-0032">Aminotransferase</keyword>
<feature type="domain" description="HTH gntR-type" evidence="8">
    <location>
        <begin position="12"/>
        <end position="80"/>
    </location>
</feature>
<evidence type="ECO:0000313" key="10">
    <source>
        <dbReference type="Proteomes" id="UP000180194"/>
    </source>
</evidence>
<proteinExistence type="inferred from homology"/>
<reference evidence="9 10" key="1">
    <citation type="submission" date="2016-07" db="EMBL/GenBank/DDBJ databases">
        <title>Bacillus oceanisediminis whole genome.</title>
        <authorList>
            <person name="Pal Y."/>
            <person name="Verma A."/>
            <person name="Mual P."/>
            <person name="Srinivasan K."/>
        </authorList>
    </citation>
    <scope>NUCLEOTIDE SEQUENCE [LARGE SCALE GENOMIC DNA]</scope>
    <source>
        <strain evidence="9 10">Bhandara28</strain>
    </source>
</reference>
<dbReference type="InterPro" id="IPR000524">
    <property type="entry name" value="Tscrpt_reg_HTH_GntR"/>
</dbReference>
<dbReference type="InterPro" id="IPR051446">
    <property type="entry name" value="HTH_trans_reg/aminotransferase"/>
</dbReference>
<dbReference type="InterPro" id="IPR004839">
    <property type="entry name" value="Aminotransferase_I/II_large"/>
</dbReference>
<keyword evidence="5" id="KW-0805">Transcription regulation</keyword>
<comment type="similarity">
    <text evidence="2">In the C-terminal section; belongs to the class-I pyridoxal-phosphate-dependent aminotransferase family.</text>
</comment>
<dbReference type="Gene3D" id="1.10.10.10">
    <property type="entry name" value="Winged helix-like DNA-binding domain superfamily/Winged helix DNA-binding domain"/>
    <property type="match status" value="1"/>
</dbReference>
<evidence type="ECO:0000259" key="8">
    <source>
        <dbReference type="PROSITE" id="PS50949"/>
    </source>
</evidence>
<evidence type="ECO:0000256" key="4">
    <source>
        <dbReference type="ARBA" id="ARBA00022898"/>
    </source>
</evidence>
<evidence type="ECO:0000313" key="9">
    <source>
        <dbReference type="EMBL" id="OHX49378.1"/>
    </source>
</evidence>
<evidence type="ECO:0000256" key="2">
    <source>
        <dbReference type="ARBA" id="ARBA00005384"/>
    </source>
</evidence>
<evidence type="ECO:0000256" key="7">
    <source>
        <dbReference type="ARBA" id="ARBA00023163"/>
    </source>
</evidence>
<dbReference type="PANTHER" id="PTHR46577">
    <property type="entry name" value="HTH-TYPE TRANSCRIPTIONAL REGULATORY PROTEIN GABR"/>
    <property type="match status" value="1"/>
</dbReference>
<name>A0ABX3CVZ8_9BACI</name>
<comment type="caution">
    <text evidence="9">The sequence shown here is derived from an EMBL/GenBank/DDBJ whole genome shotgun (WGS) entry which is preliminary data.</text>
</comment>
<sequence length="459" mass="52503">MMELQILLSENGIKYKEIYEQIRLAILDKKLSAHARLPAKRRLAEQLNVSIITVQMAYEQLQSEGYCYSAERKGYFVSEIQDEMHYSQINTMGLEKRDQQEFLINFKNGQIDASAFPYKQWNRLYRKELKESNASNGPWQGEYSLRVQIAQYLQQARGLACQPEQVYLFSGFQPQLLNVCLFFKRKAIGIEDPGFIRARSVFDQLQLPCYPISVDEDGCCVPDAEEPIKLLYTTPAHQYPTGTIMSIARRIELLNWAIKQDAYIIEDDYDSEFRYKGAPIPALSHLDSTGRVLYFGTFSKTLLPSLRISYLIMPVSLQQDFEKFNAYQKTNVSRIDQQAAAKFMEEGLYTSHIAKMRTLYRSKRSCLIESLSKHLGDHFDIIGDTAGLHIIVKLPEGLTEAKAIELAKSAGVEIDAVSPMYQLHKPNHHVMIGYGAPSMDEIERGVQLITKSWKSCLSN</sequence>
<dbReference type="InterPro" id="IPR036388">
    <property type="entry name" value="WH-like_DNA-bd_sf"/>
</dbReference>
<comment type="cofactor">
    <cofactor evidence="1">
        <name>pyridoxal 5'-phosphate</name>
        <dbReference type="ChEBI" id="CHEBI:597326"/>
    </cofactor>
</comment>
<dbReference type="SUPFAM" id="SSF46785">
    <property type="entry name" value="Winged helix' DNA-binding domain"/>
    <property type="match status" value="1"/>
</dbReference>
<dbReference type="EMBL" id="MBRJ01000011">
    <property type="protein sequence ID" value="OHX49378.1"/>
    <property type="molecule type" value="Genomic_DNA"/>
</dbReference>
<keyword evidence="10" id="KW-1185">Reference proteome</keyword>
<dbReference type="Pfam" id="PF00155">
    <property type="entry name" value="Aminotran_1_2"/>
    <property type="match status" value="1"/>
</dbReference>
<evidence type="ECO:0000256" key="3">
    <source>
        <dbReference type="ARBA" id="ARBA00022576"/>
    </source>
</evidence>
<dbReference type="SMART" id="SM00345">
    <property type="entry name" value="HTH_GNTR"/>
    <property type="match status" value="1"/>
</dbReference>
<organism evidence="9 10">
    <name type="scientific">Cytobacillus oceanisediminis</name>
    <dbReference type="NCBI Taxonomy" id="665099"/>
    <lineage>
        <taxon>Bacteria</taxon>
        <taxon>Bacillati</taxon>
        <taxon>Bacillota</taxon>
        <taxon>Bacilli</taxon>
        <taxon>Bacillales</taxon>
        <taxon>Bacillaceae</taxon>
        <taxon>Cytobacillus</taxon>
    </lineage>
</organism>
<evidence type="ECO:0000256" key="6">
    <source>
        <dbReference type="ARBA" id="ARBA00023125"/>
    </source>
</evidence>
<dbReference type="Pfam" id="PF00392">
    <property type="entry name" value="GntR"/>
    <property type="match status" value="1"/>
</dbReference>
<dbReference type="CDD" id="cd00609">
    <property type="entry name" value="AAT_like"/>
    <property type="match status" value="1"/>
</dbReference>
<dbReference type="InterPro" id="IPR015421">
    <property type="entry name" value="PyrdxlP-dep_Trfase_major"/>
</dbReference>
<accession>A0ABX3CVZ8</accession>
<dbReference type="SUPFAM" id="SSF53383">
    <property type="entry name" value="PLP-dependent transferases"/>
    <property type="match status" value="1"/>
</dbReference>
<keyword evidence="7" id="KW-0804">Transcription</keyword>
<keyword evidence="6" id="KW-0238">DNA-binding</keyword>
<dbReference type="InterPro" id="IPR036390">
    <property type="entry name" value="WH_DNA-bd_sf"/>
</dbReference>
<evidence type="ECO:0000256" key="5">
    <source>
        <dbReference type="ARBA" id="ARBA00023015"/>
    </source>
</evidence>